<dbReference type="GO" id="GO:0005829">
    <property type="term" value="C:cytosol"/>
    <property type="evidence" value="ECO:0007669"/>
    <property type="project" value="TreeGrafter"/>
</dbReference>
<comment type="caution">
    <text evidence="4">The sequence shown here is derived from an EMBL/GenBank/DDBJ whole genome shotgun (WGS) entry which is preliminary data.</text>
</comment>
<dbReference type="PRINTS" id="PR01727">
    <property type="entry name" value="DNABINDINGHU"/>
</dbReference>
<evidence type="ECO:0000313" key="4">
    <source>
        <dbReference type="EMBL" id="MBL6811750.1"/>
    </source>
</evidence>
<evidence type="ECO:0000313" key="5">
    <source>
        <dbReference type="Proteomes" id="UP000744438"/>
    </source>
</evidence>
<dbReference type="InterPro" id="IPR010992">
    <property type="entry name" value="IHF-like_DNA-bd_dom_sf"/>
</dbReference>
<name>A0A937HWA6_9GAMM</name>
<reference evidence="4" key="1">
    <citation type="submission" date="2020-10" db="EMBL/GenBank/DDBJ databases">
        <title>Microbiome of the Black Sea water column analyzed by genome centric metagenomics.</title>
        <authorList>
            <person name="Cabello-Yeves P.J."/>
            <person name="Callieri C."/>
            <person name="Picazo A."/>
            <person name="Mehrshad M."/>
            <person name="Haro-Moreno J.M."/>
            <person name="Roda-Garcia J."/>
            <person name="Dzembekova N."/>
            <person name="Slabakova V."/>
            <person name="Slabakova N."/>
            <person name="Moncheva S."/>
            <person name="Rodriguez-Valera F."/>
        </authorList>
    </citation>
    <scope>NUCLEOTIDE SEQUENCE</scope>
    <source>
        <strain evidence="4">BS307-5m-G49</strain>
    </source>
</reference>
<dbReference type="Gene3D" id="4.10.520.10">
    <property type="entry name" value="IHF-like DNA-binding proteins"/>
    <property type="match status" value="1"/>
</dbReference>
<dbReference type="InterPro" id="IPR000119">
    <property type="entry name" value="Hist_DNA-bd"/>
</dbReference>
<evidence type="ECO:0000256" key="2">
    <source>
        <dbReference type="ARBA" id="ARBA00023125"/>
    </source>
</evidence>
<keyword evidence="2" id="KW-0238">DNA-binding</keyword>
<evidence type="ECO:0000256" key="1">
    <source>
        <dbReference type="ARBA" id="ARBA00010529"/>
    </source>
</evidence>
<organism evidence="4 5">
    <name type="scientific">SAR86 cluster bacterium</name>
    <dbReference type="NCBI Taxonomy" id="2030880"/>
    <lineage>
        <taxon>Bacteria</taxon>
        <taxon>Pseudomonadati</taxon>
        <taxon>Pseudomonadota</taxon>
        <taxon>Gammaproteobacteria</taxon>
        <taxon>SAR86 cluster</taxon>
    </lineage>
</organism>
<dbReference type="PANTHER" id="PTHR33175">
    <property type="entry name" value="DNA-BINDING PROTEIN HU"/>
    <property type="match status" value="1"/>
</dbReference>
<dbReference type="GO" id="GO:0003677">
    <property type="term" value="F:DNA binding"/>
    <property type="evidence" value="ECO:0007669"/>
    <property type="project" value="UniProtKB-KW"/>
</dbReference>
<dbReference type="PANTHER" id="PTHR33175:SF5">
    <property type="entry name" value="INTEGRATION HOST FACTOR SUBUNIT BETA"/>
    <property type="match status" value="1"/>
</dbReference>
<dbReference type="Proteomes" id="UP000744438">
    <property type="component" value="Unassembled WGS sequence"/>
</dbReference>
<dbReference type="EMBL" id="JADHQC010000010">
    <property type="protein sequence ID" value="MBL6811750.1"/>
    <property type="molecule type" value="Genomic_DNA"/>
</dbReference>
<accession>A0A937HWA6</accession>
<dbReference type="Pfam" id="PF00216">
    <property type="entry name" value="Bac_DNA_binding"/>
    <property type="match status" value="1"/>
</dbReference>
<protein>
    <submittedName>
        <fullName evidence="4">Integration host factor subunit beta</fullName>
    </submittedName>
</protein>
<dbReference type="CDD" id="cd13836">
    <property type="entry name" value="IHF_B"/>
    <property type="match status" value="1"/>
</dbReference>
<dbReference type="SUPFAM" id="SSF47729">
    <property type="entry name" value="IHF-like DNA-binding proteins"/>
    <property type="match status" value="1"/>
</dbReference>
<comment type="similarity">
    <text evidence="1 3">Belongs to the bacterial histone-like protein family.</text>
</comment>
<gene>
    <name evidence="4" type="ORF">ISQ63_02565</name>
</gene>
<dbReference type="AlphaFoldDB" id="A0A937HWA6"/>
<dbReference type="SMART" id="SM00411">
    <property type="entry name" value="BHL"/>
    <property type="match status" value="1"/>
</dbReference>
<dbReference type="GO" id="GO:0030527">
    <property type="term" value="F:structural constituent of chromatin"/>
    <property type="evidence" value="ECO:0007669"/>
    <property type="project" value="InterPro"/>
</dbReference>
<evidence type="ECO:0000256" key="3">
    <source>
        <dbReference type="RuleBase" id="RU003939"/>
    </source>
</evidence>
<proteinExistence type="inferred from homology"/>
<sequence length="91" mass="10639">MKKSDFINLLSKNLKDYNEMDVIISANLIQKAIIESLKKRNRIEIRGFGSFCIRDRKSIRARNPKSGESIELPKRSIPYFRASKLLKQRVN</sequence>